<feature type="domain" description="DUF3295" evidence="3">
    <location>
        <begin position="372"/>
        <end position="796"/>
    </location>
</feature>
<protein>
    <recommendedName>
        <fullName evidence="6">Nitrogen regulatory protein areA GATA-like domain-containing protein</fullName>
    </recommendedName>
</protein>
<sequence>MSSSTLSALTELRSKQSTPPPLLHLDIIGLSGWDTHTVDSDDLAGLWNAFTKCKKVLSDGYRLENMTWRLWQREKILSSGIKIHSDLNSALFEKQQARRRRRVDQTAPFKSTHTTSIHSTLTHILPPPRPNAITPVSLGLIIETLLPMDILAEQAQAKELIQSNTPSDLLQHFTKSSTQSHLPTPSVSLKDLDTPVRLKPPPRIVNIAPTPPPASPAVTAPTSPIIGPSHSLTHTEPFANLQTLLKLTPLCVDPVPTDKLGPIASGSSSRLSGLHARRPPSVKRYSSSSTTTSSVGCKSVATSPSIDERVESGKPTFFKKKLGGIKSIGHQRRANSSGGTKRKPLVYLRTVSSTRSVSPKLRTGPLTEETISNNLKTVKPSPEISSSSSSNSSSINSLRSPIIPVTPHNSQSSPPTLHSPIESKMPSAPPPTPAEHGAHLPTTMSAGIQKSNTIATAKVPALEPKKKAKFFINGYETEEEHFISPPTMGSNEQASLPPPPTAMRSMRHPEPPITEEVTVPKTNNEEQQQDDDDQLSDSWASSDSEVSTNDSIAEREAEIERRKKQEEYHRQLFAKKHFAISTVTSGEPNRPIKRAGLSMLFHPELNHLDHHPNKPSTSSNTNNSSNKNSSAIELRCKRINRASEPPPRPTGSLIKSKSTIAVPILVSSTSPPQMVQHQNLQPTRRKPPSEIEYSSDEEVENIAKPLSPRTTRRNMLANEMTESVRRNLLWERQMRSQTLGLIPSTSSNNPNQQQQINHHNHKQDNNNKKVIENQTDNNPVVKEYKHFSKGFHRSGW</sequence>
<reference evidence="4" key="1">
    <citation type="submission" date="2013-11" db="EMBL/GenBank/DDBJ databases">
        <title>Genome sequence of the fusiform rust pathogen reveals effectors for host alternation and coevolution with pine.</title>
        <authorList>
            <consortium name="DOE Joint Genome Institute"/>
            <person name="Smith K."/>
            <person name="Pendleton A."/>
            <person name="Kubisiak T."/>
            <person name="Anderson C."/>
            <person name="Salamov A."/>
            <person name="Aerts A."/>
            <person name="Riley R."/>
            <person name="Clum A."/>
            <person name="Lindquist E."/>
            <person name="Ence D."/>
            <person name="Campbell M."/>
            <person name="Kronenberg Z."/>
            <person name="Feau N."/>
            <person name="Dhillon B."/>
            <person name="Hamelin R."/>
            <person name="Burleigh J."/>
            <person name="Smith J."/>
            <person name="Yandell M."/>
            <person name="Nelson C."/>
            <person name="Grigoriev I."/>
            <person name="Davis J."/>
        </authorList>
    </citation>
    <scope>NUCLEOTIDE SEQUENCE</scope>
    <source>
        <strain evidence="4">G11</strain>
    </source>
</reference>
<feature type="compositionally biased region" description="Polar residues" evidence="1">
    <location>
        <begin position="407"/>
        <end position="416"/>
    </location>
</feature>
<dbReference type="GO" id="GO:0000122">
    <property type="term" value="P:negative regulation of transcription by RNA polymerase II"/>
    <property type="evidence" value="ECO:0007669"/>
    <property type="project" value="TreeGrafter"/>
</dbReference>
<feature type="compositionally biased region" description="Low complexity" evidence="1">
    <location>
        <begin position="536"/>
        <end position="547"/>
    </location>
</feature>
<evidence type="ECO:0008006" key="6">
    <source>
        <dbReference type="Google" id="ProtNLM"/>
    </source>
</evidence>
<name>A0A9P6NV79_9BASI</name>
<feature type="region of interest" description="Disordered" evidence="1">
    <location>
        <begin position="262"/>
        <end position="300"/>
    </location>
</feature>
<evidence type="ECO:0000259" key="2">
    <source>
        <dbReference type="Pfam" id="PF08550"/>
    </source>
</evidence>
<comment type="caution">
    <text evidence="4">The sequence shown here is derived from an EMBL/GenBank/DDBJ whole genome shotgun (WGS) entry which is preliminary data.</text>
</comment>
<feature type="compositionally biased region" description="Polar residues" evidence="1">
    <location>
        <begin position="175"/>
        <end position="187"/>
    </location>
</feature>
<accession>A0A9P6NV79</accession>
<organism evidence="4 5">
    <name type="scientific">Cronartium quercuum f. sp. fusiforme G11</name>
    <dbReference type="NCBI Taxonomy" id="708437"/>
    <lineage>
        <taxon>Eukaryota</taxon>
        <taxon>Fungi</taxon>
        <taxon>Dikarya</taxon>
        <taxon>Basidiomycota</taxon>
        <taxon>Pucciniomycotina</taxon>
        <taxon>Pucciniomycetes</taxon>
        <taxon>Pucciniales</taxon>
        <taxon>Coleosporiaceae</taxon>
        <taxon>Cronartium</taxon>
    </lineage>
</organism>
<evidence type="ECO:0000313" key="4">
    <source>
        <dbReference type="EMBL" id="KAG0150095.1"/>
    </source>
</evidence>
<dbReference type="InterPro" id="IPR053043">
    <property type="entry name" value="Ras-cAMP_regulatory"/>
</dbReference>
<feature type="compositionally biased region" description="Low complexity" evidence="1">
    <location>
        <begin position="748"/>
        <end position="757"/>
    </location>
</feature>
<feature type="region of interest" description="Disordered" evidence="1">
    <location>
        <begin position="482"/>
        <end position="555"/>
    </location>
</feature>
<dbReference type="PANTHER" id="PTHR28014">
    <property type="entry name" value="NEGATIVE REGULATOR OF RAS-CAMP PATHWAY"/>
    <property type="match status" value="1"/>
</dbReference>
<dbReference type="InterPro" id="IPR021711">
    <property type="entry name" value="DUF3295"/>
</dbReference>
<feature type="region of interest" description="Disordered" evidence="1">
    <location>
        <begin position="351"/>
        <end position="440"/>
    </location>
</feature>
<dbReference type="AlphaFoldDB" id="A0A9P6NV79"/>
<gene>
    <name evidence="4" type="ORF">CROQUDRAFT_104587</name>
</gene>
<proteinExistence type="predicted"/>
<feature type="region of interest" description="Disordered" evidence="1">
    <location>
        <begin position="670"/>
        <end position="700"/>
    </location>
</feature>
<evidence type="ECO:0000256" key="1">
    <source>
        <dbReference type="SAM" id="MobiDB-lite"/>
    </source>
</evidence>
<feature type="region of interest" description="Disordered" evidence="1">
    <location>
        <begin position="741"/>
        <end position="780"/>
    </location>
</feature>
<feature type="region of interest" description="Disordered" evidence="1">
    <location>
        <begin position="605"/>
        <end position="630"/>
    </location>
</feature>
<dbReference type="GO" id="GO:0005737">
    <property type="term" value="C:cytoplasm"/>
    <property type="evidence" value="ECO:0007669"/>
    <property type="project" value="TreeGrafter"/>
</dbReference>
<dbReference type="OrthoDB" id="2507811at2759"/>
<feature type="region of interest" description="Disordered" evidence="1">
    <location>
        <begin position="175"/>
        <end position="195"/>
    </location>
</feature>
<dbReference type="EMBL" id="MU167222">
    <property type="protein sequence ID" value="KAG0150095.1"/>
    <property type="molecule type" value="Genomic_DNA"/>
</dbReference>
<dbReference type="Pfam" id="PF08550">
    <property type="entry name" value="GATA_AreA"/>
    <property type="match status" value="1"/>
</dbReference>
<dbReference type="GO" id="GO:0006808">
    <property type="term" value="P:regulation of nitrogen utilization"/>
    <property type="evidence" value="ECO:0007669"/>
    <property type="project" value="TreeGrafter"/>
</dbReference>
<dbReference type="GO" id="GO:0031930">
    <property type="term" value="P:mitochondria-nucleus signaling pathway"/>
    <property type="evidence" value="ECO:0007669"/>
    <property type="project" value="TreeGrafter"/>
</dbReference>
<keyword evidence="5" id="KW-1185">Reference proteome</keyword>
<evidence type="ECO:0000313" key="5">
    <source>
        <dbReference type="Proteomes" id="UP000886653"/>
    </source>
</evidence>
<evidence type="ECO:0000259" key="3">
    <source>
        <dbReference type="Pfam" id="PF11702"/>
    </source>
</evidence>
<feature type="domain" description="Nitrogen regulatory protein areA GATA-like" evidence="2">
    <location>
        <begin position="46"/>
        <end position="73"/>
    </location>
</feature>
<feature type="compositionally biased region" description="Low complexity" evidence="1">
    <location>
        <begin position="614"/>
        <end position="630"/>
    </location>
</feature>
<dbReference type="Proteomes" id="UP000886653">
    <property type="component" value="Unassembled WGS sequence"/>
</dbReference>
<dbReference type="InterPro" id="IPR013860">
    <property type="entry name" value="AreA_GATA"/>
</dbReference>
<feature type="compositionally biased region" description="Low complexity" evidence="1">
    <location>
        <begin position="380"/>
        <end position="403"/>
    </location>
</feature>
<feature type="compositionally biased region" description="Basic and acidic residues" evidence="1">
    <location>
        <begin position="762"/>
        <end position="771"/>
    </location>
</feature>
<dbReference type="Pfam" id="PF11702">
    <property type="entry name" value="DUF3295"/>
    <property type="match status" value="1"/>
</dbReference>
<dbReference type="PANTHER" id="PTHR28014:SF1">
    <property type="entry name" value="NEGATIVE REGULATOR OF RAS-CAMP PATHWAY"/>
    <property type="match status" value="1"/>
</dbReference>
<feature type="compositionally biased region" description="Polar residues" evidence="1">
    <location>
        <begin position="670"/>
        <end position="682"/>
    </location>
</feature>